<evidence type="ECO:0000313" key="3">
    <source>
        <dbReference type="Proteomes" id="UP001204015"/>
    </source>
</evidence>
<keyword evidence="1" id="KW-0812">Transmembrane</keyword>
<dbReference type="Proteomes" id="UP001204015">
    <property type="component" value="Unassembled WGS sequence"/>
</dbReference>
<feature type="transmembrane region" description="Helical" evidence="1">
    <location>
        <begin position="454"/>
        <end position="480"/>
    </location>
</feature>
<feature type="transmembrane region" description="Helical" evidence="1">
    <location>
        <begin position="381"/>
        <end position="403"/>
    </location>
</feature>
<dbReference type="Pfam" id="PF19558">
    <property type="entry name" value="DUF6080"/>
    <property type="match status" value="1"/>
</dbReference>
<evidence type="ECO:0000313" key="2">
    <source>
        <dbReference type="EMBL" id="MCO6025253.1"/>
    </source>
</evidence>
<feature type="transmembrane region" description="Helical" evidence="1">
    <location>
        <begin position="222"/>
        <end position="243"/>
    </location>
</feature>
<proteinExistence type="predicted"/>
<protein>
    <submittedName>
        <fullName evidence="2">DUF6080 domain-containing protein</fullName>
    </submittedName>
</protein>
<dbReference type="EMBL" id="JAMXLY010000014">
    <property type="protein sequence ID" value="MCO6025253.1"/>
    <property type="molecule type" value="Genomic_DNA"/>
</dbReference>
<comment type="caution">
    <text evidence="2">The sequence shown here is derived from an EMBL/GenBank/DDBJ whole genome shotgun (WGS) entry which is preliminary data.</text>
</comment>
<evidence type="ECO:0000256" key="1">
    <source>
        <dbReference type="SAM" id="Phobius"/>
    </source>
</evidence>
<feature type="transmembrane region" description="Helical" evidence="1">
    <location>
        <begin position="423"/>
        <end position="442"/>
    </location>
</feature>
<sequence>MKTILNIFRIRREERGLAVIAFIFFLLLNALTIYRYYGVFTPIRPDYWHLFIGRFHVSGFDPIAYDVVSHWEARFNVYRHPFLAFLMYVPYLVNRGLIALTGINCAQFVVAAMVIFCAFYSVVFIYRIFREVIDLERPESVLLTGLLFSFAYVMLSCMVPDHFVFSLFALLLTLYVSGRLIKSGKPMKMWHTILLFLLTGGVSLNNGLKVFLSGLFVNGKKFFRWNYFCFAVIVPALLIWVFCRFEYRYFVWPTETARHAAMAKKKAEKVRKDSIARLAMANEQKVQARPIVKRTDSAPALRKMHKVPQKKIHRQIQGAPISHGEFMRWTDVTTNRWQSIVENLFGESIQLHHSHLLEDEFIKRPIIVHYQWKYHYAVESLLVLLFLGGIWCGRHSLFLWLSMSWFGLDLMLHVGLGFGISEVYLMSAHWIFVIPIAIGFLMKAAKSRPPKIRWSLFGLVSALTVYLFIYNGTLIAQYMLS</sequence>
<organism evidence="2 3">
    <name type="scientific">Segatella cerevisiae</name>
    <dbReference type="NCBI Taxonomy" id="2053716"/>
    <lineage>
        <taxon>Bacteria</taxon>
        <taxon>Pseudomonadati</taxon>
        <taxon>Bacteroidota</taxon>
        <taxon>Bacteroidia</taxon>
        <taxon>Bacteroidales</taxon>
        <taxon>Prevotellaceae</taxon>
        <taxon>Segatella</taxon>
    </lineage>
</organism>
<keyword evidence="1" id="KW-0472">Membrane</keyword>
<accession>A0ABT1BVZ3</accession>
<keyword evidence="1" id="KW-1133">Transmembrane helix</keyword>
<feature type="transmembrane region" description="Helical" evidence="1">
    <location>
        <begin position="96"/>
        <end position="129"/>
    </location>
</feature>
<feature type="transmembrane region" description="Helical" evidence="1">
    <location>
        <begin position="16"/>
        <end position="37"/>
    </location>
</feature>
<reference evidence="2 3" key="1">
    <citation type="submission" date="2022-06" db="EMBL/GenBank/DDBJ databases">
        <title>A taxonomic note on the genus Prevotella: Description of four novel genera and emended description of the genera Hallella and Xylanibacter.</title>
        <authorList>
            <person name="Hitch T.C.A."/>
        </authorList>
    </citation>
    <scope>NUCLEOTIDE SEQUENCE [LARGE SCALE GENOMIC DNA]</scope>
    <source>
        <strain evidence="2 3">DSM 100619</strain>
    </source>
</reference>
<gene>
    <name evidence="2" type="ORF">NG821_05270</name>
</gene>
<name>A0ABT1BVZ3_9BACT</name>
<dbReference type="RefSeq" id="WP_252760614.1">
    <property type="nucleotide sequence ID" value="NZ_JAMXLY010000014.1"/>
</dbReference>
<keyword evidence="3" id="KW-1185">Reference proteome</keyword>
<dbReference type="InterPro" id="IPR045726">
    <property type="entry name" value="DUF6080"/>
</dbReference>
<feature type="transmembrane region" description="Helical" evidence="1">
    <location>
        <begin position="193"/>
        <end position="216"/>
    </location>
</feature>